<keyword evidence="3" id="KW-1185">Reference proteome</keyword>
<comment type="caution">
    <text evidence="2">The sequence shown here is derived from an EMBL/GenBank/DDBJ whole genome shotgun (WGS) entry which is preliminary data.</text>
</comment>
<sequence>MSNLSGISPKDPNSVSKAQLNPTPARSFTTFKRKLLSWFYRFKNNPLDKRDFLISTMPFCIKVNYLFNMKTLSILYPLIISVLVACTTQGNEGFEMTSNCYMYANKKDTIQMNLLCLGTKVSGDLTYKLYEKDLNQGTIEGEVRGDTLLVNYTFNSEGTSSIRQVVFLKQGDNWVEGYGDVEVTDEKVNFKNPKALNFNSTLILKKATCGK</sequence>
<evidence type="ECO:0000256" key="1">
    <source>
        <dbReference type="SAM" id="MobiDB-lite"/>
    </source>
</evidence>
<feature type="region of interest" description="Disordered" evidence="1">
    <location>
        <begin position="1"/>
        <end position="21"/>
    </location>
</feature>
<organism evidence="2 3">
    <name type="scientific">Runella aurantiaca</name>
    <dbReference type="NCBI Taxonomy" id="2282308"/>
    <lineage>
        <taxon>Bacteria</taxon>
        <taxon>Pseudomonadati</taxon>
        <taxon>Bacteroidota</taxon>
        <taxon>Cytophagia</taxon>
        <taxon>Cytophagales</taxon>
        <taxon>Spirosomataceae</taxon>
        <taxon>Runella</taxon>
    </lineage>
</organism>
<dbReference type="AlphaFoldDB" id="A0A369I4I0"/>
<name>A0A369I4I0_9BACT</name>
<evidence type="ECO:0000313" key="2">
    <source>
        <dbReference type="EMBL" id="RDB03407.1"/>
    </source>
</evidence>
<evidence type="ECO:0000313" key="3">
    <source>
        <dbReference type="Proteomes" id="UP000253141"/>
    </source>
</evidence>
<dbReference type="EMBL" id="QPIW01000027">
    <property type="protein sequence ID" value="RDB03407.1"/>
    <property type="molecule type" value="Genomic_DNA"/>
</dbReference>
<gene>
    <name evidence="2" type="ORF">DVG78_23985</name>
</gene>
<proteinExistence type="predicted"/>
<dbReference type="Proteomes" id="UP000253141">
    <property type="component" value="Unassembled WGS sequence"/>
</dbReference>
<accession>A0A369I4I0</accession>
<protein>
    <submittedName>
        <fullName evidence="2">Uncharacterized protein</fullName>
    </submittedName>
</protein>
<reference evidence="2 3" key="1">
    <citation type="submission" date="2018-07" db="EMBL/GenBank/DDBJ databases">
        <title>Genome analysis of Runella aurantiaca.</title>
        <authorList>
            <person name="Yang X."/>
        </authorList>
    </citation>
    <scope>NUCLEOTIDE SEQUENCE [LARGE SCALE GENOMIC DNA]</scope>
    <source>
        <strain evidence="2 3">YX9</strain>
    </source>
</reference>